<dbReference type="EMBL" id="MCGT01000003">
    <property type="protein sequence ID" value="ORX61393.1"/>
    <property type="molecule type" value="Genomic_DNA"/>
</dbReference>
<evidence type="ECO:0000313" key="1">
    <source>
        <dbReference type="EMBL" id="ORX61393.1"/>
    </source>
</evidence>
<reference evidence="1 2" key="1">
    <citation type="submission" date="2016-07" db="EMBL/GenBank/DDBJ databases">
        <title>Pervasive Adenine N6-methylation of Active Genes in Fungi.</title>
        <authorList>
            <consortium name="DOE Joint Genome Institute"/>
            <person name="Mondo S.J."/>
            <person name="Dannebaum R.O."/>
            <person name="Kuo R.C."/>
            <person name="Labutti K."/>
            <person name="Haridas S."/>
            <person name="Kuo A."/>
            <person name="Salamov A."/>
            <person name="Ahrendt S.R."/>
            <person name="Lipzen A."/>
            <person name="Sullivan W."/>
            <person name="Andreopoulos W.B."/>
            <person name="Clum A."/>
            <person name="Lindquist E."/>
            <person name="Daum C."/>
            <person name="Ramamoorthy G.K."/>
            <person name="Gryganskyi A."/>
            <person name="Culley D."/>
            <person name="Magnuson J.K."/>
            <person name="James T.Y."/>
            <person name="O'Malley M.A."/>
            <person name="Stajich J.E."/>
            <person name="Spatafora J.W."/>
            <person name="Visel A."/>
            <person name="Grigoriev I.V."/>
        </authorList>
    </citation>
    <scope>NUCLEOTIDE SEQUENCE [LARGE SCALE GENOMIC DNA]</scope>
    <source>
        <strain evidence="1 2">NRRL 3301</strain>
    </source>
</reference>
<name>A0A1X2GTS1_9FUNG</name>
<organism evidence="1 2">
    <name type="scientific">Hesseltinella vesiculosa</name>
    <dbReference type="NCBI Taxonomy" id="101127"/>
    <lineage>
        <taxon>Eukaryota</taxon>
        <taxon>Fungi</taxon>
        <taxon>Fungi incertae sedis</taxon>
        <taxon>Mucoromycota</taxon>
        <taxon>Mucoromycotina</taxon>
        <taxon>Mucoromycetes</taxon>
        <taxon>Mucorales</taxon>
        <taxon>Cunninghamellaceae</taxon>
        <taxon>Hesseltinella</taxon>
    </lineage>
</organism>
<dbReference type="AlphaFoldDB" id="A0A1X2GTS1"/>
<protein>
    <submittedName>
        <fullName evidence="1">Uncharacterized protein</fullName>
    </submittedName>
</protein>
<dbReference type="Proteomes" id="UP000242146">
    <property type="component" value="Unassembled WGS sequence"/>
</dbReference>
<proteinExistence type="predicted"/>
<dbReference type="OrthoDB" id="2275666at2759"/>
<sequence>MSISEVYSKVIVITNLFDDKSVRSFSTWCGMSKLDFFSAEIQRKYQRNELQKKTNYRLLWVLKKVHRVVGYVRKSPGKENKSKRLQLLNLMVDRMVDESTVDMVFASYSSKAKEPIINRDKINGANVPRTSGNTQDMLQILSNTSKPVAIHF</sequence>
<keyword evidence="2" id="KW-1185">Reference proteome</keyword>
<gene>
    <name evidence="1" type="ORF">DM01DRAFT_1281015</name>
</gene>
<accession>A0A1X2GTS1</accession>
<comment type="caution">
    <text evidence="1">The sequence shown here is derived from an EMBL/GenBank/DDBJ whole genome shotgun (WGS) entry which is preliminary data.</text>
</comment>
<evidence type="ECO:0000313" key="2">
    <source>
        <dbReference type="Proteomes" id="UP000242146"/>
    </source>
</evidence>